<protein>
    <submittedName>
        <fullName evidence="1">Uncharacterized protein</fullName>
    </submittedName>
</protein>
<sequence>MAFRSHYVDRTSFTFAGMASAMTKAMRPAQMLYIQLV</sequence>
<reference evidence="1" key="1">
    <citation type="submission" date="2018-04" db="EMBL/GenBank/DDBJ databases">
        <title>Genomes of the Obligate Erwinia dacicola and Facultative Enterobacter sp. OLF Endosymbionts of the Olive Fruit fly, Bactrocera oleae.</title>
        <authorList>
            <person name="Estes A.M."/>
            <person name="Hearn D.J."/>
            <person name="Agarwal S."/>
            <person name="Pierson E.A."/>
            <person name="Dunning-Hotopp J.C."/>
        </authorList>
    </citation>
    <scope>NUCLEOTIDE SEQUENCE [LARGE SCALE GENOMIC DNA]</scope>
    <source>
        <strain evidence="1">Oroville</strain>
    </source>
</reference>
<gene>
    <name evidence="1" type="ORF">ACZ87_02070</name>
</gene>
<keyword evidence="2" id="KW-1185">Reference proteome</keyword>
<organism evidence="1 2">
    <name type="scientific">Candidatus Erwinia dacicola</name>
    <dbReference type="NCBI Taxonomy" id="252393"/>
    <lineage>
        <taxon>Bacteria</taxon>
        <taxon>Pseudomonadati</taxon>
        <taxon>Pseudomonadota</taxon>
        <taxon>Gammaproteobacteria</taxon>
        <taxon>Enterobacterales</taxon>
        <taxon>Erwiniaceae</taxon>
        <taxon>Erwinia</taxon>
    </lineage>
</organism>
<name>A0A328TL22_9GAMM</name>
<proteinExistence type="predicted"/>
<comment type="caution">
    <text evidence="1">The sequence shown here is derived from an EMBL/GenBank/DDBJ whole genome shotgun (WGS) entry which is preliminary data.</text>
</comment>
<evidence type="ECO:0000313" key="2">
    <source>
        <dbReference type="Proteomes" id="UP000244334"/>
    </source>
</evidence>
<accession>A0A328TL22</accession>
<dbReference type="Proteomes" id="UP000244334">
    <property type="component" value="Unassembled WGS sequence"/>
</dbReference>
<dbReference type="AlphaFoldDB" id="A0A328TL22"/>
<dbReference type="EMBL" id="LJAM02000199">
    <property type="protein sequence ID" value="RAP71118.1"/>
    <property type="molecule type" value="Genomic_DNA"/>
</dbReference>
<evidence type="ECO:0000313" key="1">
    <source>
        <dbReference type="EMBL" id="RAP71118.1"/>
    </source>
</evidence>